<evidence type="ECO:0000313" key="2">
    <source>
        <dbReference type="Proteomes" id="UP000789405"/>
    </source>
</evidence>
<name>A0A9N9PD27_9GLOM</name>
<feature type="non-terminal residue" evidence="1">
    <location>
        <position position="70"/>
    </location>
</feature>
<dbReference type="AlphaFoldDB" id="A0A9N9PD27"/>
<accession>A0A9N9PD27</accession>
<reference evidence="1" key="1">
    <citation type="submission" date="2021-06" db="EMBL/GenBank/DDBJ databases">
        <authorList>
            <person name="Kallberg Y."/>
            <person name="Tangrot J."/>
            <person name="Rosling A."/>
        </authorList>
    </citation>
    <scope>NUCLEOTIDE SEQUENCE</scope>
    <source>
        <strain evidence="1">MA453B</strain>
    </source>
</reference>
<feature type="non-terminal residue" evidence="1">
    <location>
        <position position="1"/>
    </location>
</feature>
<proteinExistence type="predicted"/>
<evidence type="ECO:0000313" key="1">
    <source>
        <dbReference type="EMBL" id="CAG8813273.1"/>
    </source>
</evidence>
<comment type="caution">
    <text evidence="1">The sequence shown here is derived from an EMBL/GenBank/DDBJ whole genome shotgun (WGS) entry which is preliminary data.</text>
</comment>
<sequence>GEEEEREIADSEIVDVKIVKAEIAVMKGIKEEREKRDGKKITTIKSSQSTLRMSKGKEKAVEYEENKVWM</sequence>
<organism evidence="1 2">
    <name type="scientific">Dentiscutata erythropus</name>
    <dbReference type="NCBI Taxonomy" id="1348616"/>
    <lineage>
        <taxon>Eukaryota</taxon>
        <taxon>Fungi</taxon>
        <taxon>Fungi incertae sedis</taxon>
        <taxon>Mucoromycota</taxon>
        <taxon>Glomeromycotina</taxon>
        <taxon>Glomeromycetes</taxon>
        <taxon>Diversisporales</taxon>
        <taxon>Gigasporaceae</taxon>
        <taxon>Dentiscutata</taxon>
    </lineage>
</organism>
<protein>
    <submittedName>
        <fullName evidence="1">11_t:CDS:1</fullName>
    </submittedName>
</protein>
<dbReference type="Proteomes" id="UP000789405">
    <property type="component" value="Unassembled WGS sequence"/>
</dbReference>
<dbReference type="EMBL" id="CAJVPY010049899">
    <property type="protein sequence ID" value="CAG8813273.1"/>
    <property type="molecule type" value="Genomic_DNA"/>
</dbReference>
<gene>
    <name evidence="1" type="ORF">DERYTH_LOCUS25772</name>
</gene>
<keyword evidence="2" id="KW-1185">Reference proteome</keyword>